<dbReference type="AlphaFoldDB" id="A0AA86VIR3"/>
<protein>
    <submittedName>
        <fullName evidence="2">Uncharacterized protein</fullName>
    </submittedName>
</protein>
<accession>A0AA86VIR3</accession>
<dbReference type="Gramene" id="rna-AYBTSS11_LOCUS13443">
    <property type="protein sequence ID" value="CAJ1948886.1"/>
    <property type="gene ID" value="gene-AYBTSS11_LOCUS13443"/>
</dbReference>
<name>A0AA86VIR3_9FABA</name>
<organism evidence="2 3">
    <name type="scientific">Sphenostylis stenocarpa</name>
    <dbReference type="NCBI Taxonomy" id="92480"/>
    <lineage>
        <taxon>Eukaryota</taxon>
        <taxon>Viridiplantae</taxon>
        <taxon>Streptophyta</taxon>
        <taxon>Embryophyta</taxon>
        <taxon>Tracheophyta</taxon>
        <taxon>Spermatophyta</taxon>
        <taxon>Magnoliopsida</taxon>
        <taxon>eudicotyledons</taxon>
        <taxon>Gunneridae</taxon>
        <taxon>Pentapetalae</taxon>
        <taxon>rosids</taxon>
        <taxon>fabids</taxon>
        <taxon>Fabales</taxon>
        <taxon>Fabaceae</taxon>
        <taxon>Papilionoideae</taxon>
        <taxon>50 kb inversion clade</taxon>
        <taxon>NPAAA clade</taxon>
        <taxon>indigoferoid/millettioid clade</taxon>
        <taxon>Phaseoleae</taxon>
        <taxon>Sphenostylis</taxon>
    </lineage>
</organism>
<feature type="region of interest" description="Disordered" evidence="1">
    <location>
        <begin position="1"/>
        <end position="41"/>
    </location>
</feature>
<evidence type="ECO:0000313" key="3">
    <source>
        <dbReference type="Proteomes" id="UP001189624"/>
    </source>
</evidence>
<sequence length="103" mass="10861">DRPVDGLGSEAGGQFLPATAPPFFCQGGNEGSHEDDSHEPTPEVLEGLQEEIVRVAPAPLAHAVEDKEVRKGNFTLTFFPPVDSPSQQFVADMEGGGKCGALQ</sequence>
<feature type="non-terminal residue" evidence="2">
    <location>
        <position position="1"/>
    </location>
</feature>
<reference evidence="2" key="1">
    <citation type="submission" date="2023-10" db="EMBL/GenBank/DDBJ databases">
        <authorList>
            <person name="Domelevo Entfellner J.-B."/>
        </authorList>
    </citation>
    <scope>NUCLEOTIDE SEQUENCE</scope>
</reference>
<dbReference type="Proteomes" id="UP001189624">
    <property type="component" value="Chromosome 4"/>
</dbReference>
<keyword evidence="3" id="KW-1185">Reference proteome</keyword>
<gene>
    <name evidence="2" type="ORF">AYBTSS11_LOCUS13443</name>
</gene>
<proteinExistence type="predicted"/>
<evidence type="ECO:0000256" key="1">
    <source>
        <dbReference type="SAM" id="MobiDB-lite"/>
    </source>
</evidence>
<feature type="compositionally biased region" description="Basic and acidic residues" evidence="1">
    <location>
        <begin position="31"/>
        <end position="41"/>
    </location>
</feature>
<evidence type="ECO:0000313" key="2">
    <source>
        <dbReference type="EMBL" id="CAJ1948886.1"/>
    </source>
</evidence>
<dbReference type="EMBL" id="OY731401">
    <property type="protein sequence ID" value="CAJ1948886.1"/>
    <property type="molecule type" value="Genomic_DNA"/>
</dbReference>